<dbReference type="InterPro" id="IPR027628">
    <property type="entry name" value="DotA_TraY"/>
</dbReference>
<comment type="caution">
    <text evidence="5">The sequence shown here is derived from an EMBL/GenBank/DDBJ whole genome shotgun (WGS) entry which is preliminary data.</text>
</comment>
<reference evidence="5 6" key="1">
    <citation type="submission" date="2019-03" db="EMBL/GenBank/DDBJ databases">
        <title>Metabolic reconstructions from genomes of highly enriched 'Candidatus Accumulibacter' and 'Candidatus Competibacter' bioreactor populations.</title>
        <authorList>
            <person name="Annavajhala M.K."/>
            <person name="Welles L."/>
            <person name="Abbas B."/>
            <person name="Sorokin D."/>
            <person name="Park H."/>
            <person name="Van Loosdrecht M."/>
            <person name="Chandran K."/>
        </authorList>
    </citation>
    <scope>NUCLEOTIDE SEQUENCE [LARGE SCALE GENOMIC DNA]</scope>
    <source>
        <strain evidence="5 6">SBR_G</strain>
    </source>
</reference>
<feature type="signal peptide" evidence="3">
    <location>
        <begin position="1"/>
        <end position="26"/>
    </location>
</feature>
<dbReference type="Gene3D" id="1.10.530.10">
    <property type="match status" value="1"/>
</dbReference>
<keyword evidence="2" id="KW-1133">Transmembrane helix</keyword>
<feature type="transmembrane region" description="Helical" evidence="2">
    <location>
        <begin position="129"/>
        <end position="155"/>
    </location>
</feature>
<protein>
    <recommendedName>
        <fullName evidence="4">Transglycosylase SLT domain-containing protein</fullName>
    </recommendedName>
</protein>
<gene>
    <name evidence="5" type="ORF">E4P82_18930</name>
</gene>
<feature type="transmembrane region" description="Helical" evidence="2">
    <location>
        <begin position="644"/>
        <end position="667"/>
    </location>
</feature>
<dbReference type="SUPFAM" id="SSF53955">
    <property type="entry name" value="Lysozyme-like"/>
    <property type="match status" value="1"/>
</dbReference>
<dbReference type="PANTHER" id="PTHR37423">
    <property type="entry name" value="SOLUBLE LYTIC MUREIN TRANSGLYCOSYLASE-RELATED"/>
    <property type="match status" value="1"/>
</dbReference>
<evidence type="ECO:0000313" key="5">
    <source>
        <dbReference type="EMBL" id="NMQ21085.1"/>
    </source>
</evidence>
<keyword evidence="3" id="KW-0732">Signal</keyword>
<feature type="transmembrane region" description="Helical" evidence="2">
    <location>
        <begin position="734"/>
        <end position="762"/>
    </location>
</feature>
<dbReference type="InterPro" id="IPR000189">
    <property type="entry name" value="Transglyc_AS"/>
</dbReference>
<evidence type="ECO:0000259" key="4">
    <source>
        <dbReference type="Pfam" id="PF01464"/>
    </source>
</evidence>
<feature type="transmembrane region" description="Helical" evidence="2">
    <location>
        <begin position="782"/>
        <end position="800"/>
    </location>
</feature>
<accession>A0ABX1TNS5</accession>
<dbReference type="PANTHER" id="PTHR37423:SF2">
    <property type="entry name" value="MEMBRANE-BOUND LYTIC MUREIN TRANSGLYCOSYLASE C"/>
    <property type="match status" value="1"/>
</dbReference>
<feature type="domain" description="Transglycosylase SLT" evidence="4">
    <location>
        <begin position="254"/>
        <end position="360"/>
    </location>
</feature>
<sequence>MHDGFKVVSATLAVAGVGLGITPAAAQSTAGGSTSFWAHVQSFLPSSTDVAMTQVVSLFGPAVTTATGFEAAANHAVLGDTVGYFLVGVFVVSILMALYLVLAGTAQSAHSGAFLGERWHGLWVPLRAVLGWMLLLPLPALGGLAGIHALLFWVLAIGSGFANQVGLAGLESTTADGFVANASTLTAEPLVSQLARNTFNSLTCVETINRVESLPGGYSPLGVSTQDVAPEPGLWSRLQDLFSSTPRAAQYNDLINAAAAQYGVPAALIHAVIQQESGYDAAARSPAGAQGLMQLMPDTARDLGVSDPFDPAQNINGGTRYLAQLLERYNGNMTLALAAYNAGMGSVDRYGGIPPFPETQNYVRAVLANYNRLSGGLPGDVAGTTLRHYRFGGGQYAVDLCGDIPVPIRTAAEDTAVNGVQTAMRNDVQTAHWDAYERMLEGMREVVTLMQAGSEVAARDRYARLIQAYAETVFQAGMDAYQSRQADMIAQWKEAATKDGWATYGMWFWQLSEASLSVSTALNDMMPEQTGFKSELTSLTQETADQVRMAVARNDAMVDSLQTAAATGTQNFASWRAVQNGSARFNYAVPRGGRVFEEEMTNSLLKQLSAKIQAVFRWALPSQTNEFPLLTWYRFGHALMEAGVGALLAGVGAGLFSTTGGLLVAGLGGGLYALGWTLSIYLSYLPLLIWLVQFMGWLITAVIAAFGMPLWMLMHLSGEGDGISGARAQSGYGLLLSLLLRPVLLIFGLLACIALLYVLGWFIEQTLGTTLQNPPNSVFEGLGLIVLYVMMVITLATLCLRTITLIPDIAFNWIDVALGNVTASAEAEAGAGLQGGGRGVPGLGDRVVGAARPVGKKFGGWWRHRGNPGNTEAR</sequence>
<proteinExistence type="inferred from homology"/>
<dbReference type="EMBL" id="SPMZ01000075">
    <property type="protein sequence ID" value="NMQ21085.1"/>
    <property type="molecule type" value="Genomic_DNA"/>
</dbReference>
<feature type="transmembrane region" description="Helical" evidence="2">
    <location>
        <begin position="84"/>
        <end position="109"/>
    </location>
</feature>
<feature type="transmembrane region" description="Helical" evidence="2">
    <location>
        <begin position="687"/>
        <end position="713"/>
    </location>
</feature>
<dbReference type="Pfam" id="PF01464">
    <property type="entry name" value="SLT"/>
    <property type="match status" value="1"/>
</dbReference>
<dbReference type="NCBIfam" id="TIGR04346">
    <property type="entry name" value="DotA_TraY"/>
    <property type="match status" value="1"/>
</dbReference>
<dbReference type="Proteomes" id="UP000760480">
    <property type="component" value="Unassembled WGS sequence"/>
</dbReference>
<dbReference type="CDD" id="cd00254">
    <property type="entry name" value="LT-like"/>
    <property type="match status" value="1"/>
</dbReference>
<keyword evidence="2" id="KW-0812">Transmembrane</keyword>
<name>A0ABX1TNS5_9GAMM</name>
<keyword evidence="6" id="KW-1185">Reference proteome</keyword>
<evidence type="ECO:0000313" key="6">
    <source>
        <dbReference type="Proteomes" id="UP000760480"/>
    </source>
</evidence>
<dbReference type="PROSITE" id="PS00922">
    <property type="entry name" value="TRANSGLYCOSYLASE"/>
    <property type="match status" value="1"/>
</dbReference>
<dbReference type="InterPro" id="IPR023346">
    <property type="entry name" value="Lysozyme-like_dom_sf"/>
</dbReference>
<evidence type="ECO:0000256" key="3">
    <source>
        <dbReference type="SAM" id="SignalP"/>
    </source>
</evidence>
<dbReference type="InterPro" id="IPR008258">
    <property type="entry name" value="Transglycosylase_SLT_dom_1"/>
</dbReference>
<feature type="chain" id="PRO_5046364568" description="Transglycosylase SLT domain-containing protein" evidence="3">
    <location>
        <begin position="27"/>
        <end position="874"/>
    </location>
</feature>
<keyword evidence="2" id="KW-0472">Membrane</keyword>
<organism evidence="5 6">
    <name type="scientific">Candidatus Competibacter phosphatis</name>
    <dbReference type="NCBI Taxonomy" id="221280"/>
    <lineage>
        <taxon>Bacteria</taxon>
        <taxon>Pseudomonadati</taxon>
        <taxon>Pseudomonadota</taxon>
        <taxon>Gammaproteobacteria</taxon>
        <taxon>Candidatus Competibacteraceae</taxon>
        <taxon>Candidatus Competibacter</taxon>
    </lineage>
</organism>
<comment type="similarity">
    <text evidence="1">Belongs to the transglycosylase Slt family.</text>
</comment>
<evidence type="ECO:0000256" key="2">
    <source>
        <dbReference type="SAM" id="Phobius"/>
    </source>
</evidence>
<evidence type="ECO:0000256" key="1">
    <source>
        <dbReference type="ARBA" id="ARBA00007734"/>
    </source>
</evidence>